<dbReference type="AlphaFoldDB" id="A0A0S2JYC8"/>
<gene>
    <name evidence="2" type="ORF">PP2015_276</name>
</gene>
<protein>
    <submittedName>
        <fullName evidence="2">Protein tyrosine phosphatase, putative</fullName>
    </submittedName>
</protein>
<dbReference type="SMART" id="SM00226">
    <property type="entry name" value="LMWPc"/>
    <property type="match status" value="1"/>
</dbReference>
<dbReference type="InterPro" id="IPR036196">
    <property type="entry name" value="Ptyr_pPase_sf"/>
</dbReference>
<proteinExistence type="predicted"/>
<dbReference type="PATRIC" id="fig|161398.10.peg.283"/>
<evidence type="ECO:0000313" key="3">
    <source>
        <dbReference type="Proteomes" id="UP000061457"/>
    </source>
</evidence>
<dbReference type="EMBL" id="CP013187">
    <property type="protein sequence ID" value="ALO40803.1"/>
    <property type="molecule type" value="Genomic_DNA"/>
</dbReference>
<sequence length="179" mass="20918">MITSGLISYLTLSNLKVCHFLVLPLSLRFYRVLFNELAGARIDERCFRRRYFLTLLSLRGCMNILFLCTANIQRSKTAEELFGAADKSNTYRSAGLSKKYVQKAGSTLCTEEMLEWADEIYVFEQMHIERIREYTGDTYLHKIANLAIADNYQYFQRELVLQLLERLPLKHMPPVYPNI</sequence>
<evidence type="ECO:0000259" key="1">
    <source>
        <dbReference type="SMART" id="SM00226"/>
    </source>
</evidence>
<dbReference type="Proteomes" id="UP000061457">
    <property type="component" value="Chromosome I"/>
</dbReference>
<feature type="domain" description="Phosphotyrosine protein phosphatase I" evidence="1">
    <location>
        <begin position="62"/>
        <end position="166"/>
    </location>
</feature>
<dbReference type="STRING" id="161398.PP2015_276"/>
<dbReference type="KEGG" id="pphe:PP2015_276"/>
<name>A0A0S2JYC8_9GAMM</name>
<organism evidence="2 3">
    <name type="scientific">Pseudoalteromonas phenolica</name>
    <dbReference type="NCBI Taxonomy" id="161398"/>
    <lineage>
        <taxon>Bacteria</taxon>
        <taxon>Pseudomonadati</taxon>
        <taxon>Pseudomonadota</taxon>
        <taxon>Gammaproteobacteria</taxon>
        <taxon>Alteromonadales</taxon>
        <taxon>Pseudoalteromonadaceae</taxon>
        <taxon>Pseudoalteromonas</taxon>
    </lineage>
</organism>
<evidence type="ECO:0000313" key="2">
    <source>
        <dbReference type="EMBL" id="ALO40803.1"/>
    </source>
</evidence>
<keyword evidence="3" id="KW-1185">Reference proteome</keyword>
<dbReference type="SUPFAM" id="SSF52788">
    <property type="entry name" value="Phosphotyrosine protein phosphatases I"/>
    <property type="match status" value="1"/>
</dbReference>
<dbReference type="InterPro" id="IPR023485">
    <property type="entry name" value="Ptyr_pPase"/>
</dbReference>
<dbReference type="Gene3D" id="3.40.50.2300">
    <property type="match status" value="1"/>
</dbReference>
<reference evidence="2 3" key="1">
    <citation type="submission" date="2015-11" db="EMBL/GenBank/DDBJ databases">
        <authorList>
            <person name="Zhang Y."/>
            <person name="Guo Z."/>
        </authorList>
    </citation>
    <scope>NUCLEOTIDE SEQUENCE [LARGE SCALE GENOMIC DNA]</scope>
    <source>
        <strain evidence="2 3">KCTC 12086</strain>
    </source>
</reference>
<accession>A0A0S2JYC8</accession>